<evidence type="ECO:0000313" key="1">
    <source>
        <dbReference type="EMBL" id="KAK7506728.1"/>
    </source>
</evidence>
<dbReference type="Proteomes" id="UP001519460">
    <property type="component" value="Unassembled WGS sequence"/>
</dbReference>
<comment type="caution">
    <text evidence="1">The sequence shown here is derived from an EMBL/GenBank/DDBJ whole genome shotgun (WGS) entry which is preliminary data.</text>
</comment>
<evidence type="ECO:0000313" key="2">
    <source>
        <dbReference type="Proteomes" id="UP001519460"/>
    </source>
</evidence>
<name>A0ABD0M5I2_9CAEN</name>
<organism evidence="1 2">
    <name type="scientific">Batillaria attramentaria</name>
    <dbReference type="NCBI Taxonomy" id="370345"/>
    <lineage>
        <taxon>Eukaryota</taxon>
        <taxon>Metazoa</taxon>
        <taxon>Spiralia</taxon>
        <taxon>Lophotrochozoa</taxon>
        <taxon>Mollusca</taxon>
        <taxon>Gastropoda</taxon>
        <taxon>Caenogastropoda</taxon>
        <taxon>Sorbeoconcha</taxon>
        <taxon>Cerithioidea</taxon>
        <taxon>Batillariidae</taxon>
        <taxon>Batillaria</taxon>
    </lineage>
</organism>
<gene>
    <name evidence="1" type="ORF">BaRGS_00002203</name>
</gene>
<dbReference type="AlphaFoldDB" id="A0ABD0M5I2"/>
<reference evidence="1 2" key="1">
    <citation type="journal article" date="2023" name="Sci. Data">
        <title>Genome assembly of the Korean intertidal mud-creeper Batillaria attramentaria.</title>
        <authorList>
            <person name="Patra A.K."/>
            <person name="Ho P.T."/>
            <person name="Jun S."/>
            <person name="Lee S.J."/>
            <person name="Kim Y."/>
            <person name="Won Y.J."/>
        </authorList>
    </citation>
    <scope>NUCLEOTIDE SEQUENCE [LARGE SCALE GENOMIC DNA]</scope>
    <source>
        <strain evidence="1">Wonlab-2016</strain>
    </source>
</reference>
<protein>
    <submittedName>
        <fullName evidence="1">Uncharacterized protein</fullName>
    </submittedName>
</protein>
<sequence>MMRERRVLGNPRLMSSSEQRQDLNLAFADQINGVKHASRGVLQNVECTSTEHRRNCSYQLYPKHSTTSQLLNTGKIILSKEGFAQTYLQTVQSIYIYGKTSSSGTLNLLMAGTQTGLLETSKPRLCGYCPLGQCFSRTHEASA</sequence>
<dbReference type="EMBL" id="JACVVK020000006">
    <property type="protein sequence ID" value="KAK7506728.1"/>
    <property type="molecule type" value="Genomic_DNA"/>
</dbReference>
<proteinExistence type="predicted"/>
<keyword evidence="2" id="KW-1185">Reference proteome</keyword>
<accession>A0ABD0M5I2</accession>